<protein>
    <submittedName>
        <fullName evidence="1">Uncharacterized protein</fullName>
    </submittedName>
</protein>
<dbReference type="RefSeq" id="XP_045276168.1">
    <property type="nucleotide sequence ID" value="XM_045426097.1"/>
</dbReference>
<sequence length="107" mass="11872">MSQLINIPSSSLFISGFMGDRLETTSTTELKRDGNILVVCTPYILEPDNKGPQALHYFITSPVDLNCGGDDELLMLRACENLCIIILLRSTNPQAKNIFIGSLIWKL</sequence>
<organism evidence="1 2">
    <name type="scientific">Ajellomyces dermatitidis (strain ER-3 / ATCC MYA-2586)</name>
    <name type="common">Blastomyces dermatitidis</name>
    <dbReference type="NCBI Taxonomy" id="559297"/>
    <lineage>
        <taxon>Eukaryota</taxon>
        <taxon>Fungi</taxon>
        <taxon>Dikarya</taxon>
        <taxon>Ascomycota</taxon>
        <taxon>Pezizomycotina</taxon>
        <taxon>Eurotiomycetes</taxon>
        <taxon>Eurotiomycetidae</taxon>
        <taxon>Onygenales</taxon>
        <taxon>Ajellomycetaceae</taxon>
        <taxon>Blastomyces</taxon>
    </lineage>
</organism>
<accession>A0ABP2F2M0</accession>
<dbReference type="GeneID" id="69031811"/>
<dbReference type="Proteomes" id="UP000002039">
    <property type="component" value="Unassembled WGS sequence"/>
</dbReference>
<proteinExistence type="predicted"/>
<dbReference type="EMBL" id="EQ999976">
    <property type="protein sequence ID" value="EEQ89196.2"/>
    <property type="molecule type" value="Genomic_DNA"/>
</dbReference>
<evidence type="ECO:0000313" key="1">
    <source>
        <dbReference type="EMBL" id="EEQ89196.2"/>
    </source>
</evidence>
<name>A0ABP2F2M0_AJEDR</name>
<evidence type="ECO:0000313" key="2">
    <source>
        <dbReference type="Proteomes" id="UP000002039"/>
    </source>
</evidence>
<gene>
    <name evidence="1" type="ORF">BDCG_16919</name>
</gene>
<keyword evidence="2" id="KW-1185">Reference proteome</keyword>
<reference evidence="2" key="1">
    <citation type="journal article" date="2015" name="PLoS Genet.">
        <title>The dynamic genome and transcriptome of the human fungal pathogen Blastomyces and close relative Emmonsia.</title>
        <authorList>
            <person name="Munoz J.F."/>
            <person name="Gauthier G.M."/>
            <person name="Desjardins C.A."/>
            <person name="Gallo J.E."/>
            <person name="Holder J."/>
            <person name="Sullivan T.D."/>
            <person name="Marty A.J."/>
            <person name="Carmen J.C."/>
            <person name="Chen Z."/>
            <person name="Ding L."/>
            <person name="Gujja S."/>
            <person name="Magrini V."/>
            <person name="Misas E."/>
            <person name="Mitreva M."/>
            <person name="Priest M."/>
            <person name="Saif S."/>
            <person name="Whiston E.A."/>
            <person name="Young S."/>
            <person name="Zeng Q."/>
            <person name="Goldman W.E."/>
            <person name="Mardis E.R."/>
            <person name="Taylor J.W."/>
            <person name="McEwen J.G."/>
            <person name="Clay O.K."/>
            <person name="Klein B.S."/>
            <person name="Cuomo C.A."/>
        </authorList>
    </citation>
    <scope>NUCLEOTIDE SEQUENCE [LARGE SCALE GENOMIC DNA]</scope>
    <source>
        <strain evidence="2">ER-3 / ATCC MYA-2586</strain>
    </source>
</reference>